<dbReference type="EMBL" id="SOZE01000002">
    <property type="protein sequence ID" value="TFF40145.1"/>
    <property type="molecule type" value="Genomic_DNA"/>
</dbReference>
<reference evidence="1 2" key="1">
    <citation type="journal article" date="2017" name="Int. J. Syst. Evol. Microbiol.">
        <title>Mucilaginibacterpsychrotolerans sp. nov., isolated from peatlands.</title>
        <authorList>
            <person name="Deng Y."/>
            <person name="Shen L."/>
            <person name="Xu B."/>
            <person name="Liu Y."/>
            <person name="Gu Z."/>
            <person name="Liu H."/>
            <person name="Zhou Y."/>
        </authorList>
    </citation>
    <scope>NUCLEOTIDE SEQUENCE [LARGE SCALE GENOMIC DNA]</scope>
    <source>
        <strain evidence="1 2">NH7-4</strain>
    </source>
</reference>
<evidence type="ECO:0000313" key="2">
    <source>
        <dbReference type="Proteomes" id="UP000297540"/>
    </source>
</evidence>
<dbReference type="Proteomes" id="UP000297540">
    <property type="component" value="Unassembled WGS sequence"/>
</dbReference>
<comment type="caution">
    <text evidence="1">The sequence shown here is derived from an EMBL/GenBank/DDBJ whole genome shotgun (WGS) entry which is preliminary data.</text>
</comment>
<protein>
    <submittedName>
        <fullName evidence="1">Sugar kinase</fullName>
    </submittedName>
</protein>
<keyword evidence="2" id="KW-1185">Reference proteome</keyword>
<dbReference type="Gene3D" id="2.60.200.30">
    <property type="entry name" value="Probable inorganic polyphosphate/atp-NAD kinase, domain 2"/>
    <property type="match status" value="1"/>
</dbReference>
<dbReference type="GO" id="GO:0019674">
    <property type="term" value="P:NAD+ metabolic process"/>
    <property type="evidence" value="ECO:0007669"/>
    <property type="project" value="InterPro"/>
</dbReference>
<dbReference type="AlphaFoldDB" id="A0A4Y8SN51"/>
<dbReference type="GO" id="GO:0003951">
    <property type="term" value="F:NAD+ kinase activity"/>
    <property type="evidence" value="ECO:0007669"/>
    <property type="project" value="InterPro"/>
</dbReference>
<proteinExistence type="predicted"/>
<dbReference type="OrthoDB" id="1889537at2"/>
<dbReference type="InterPro" id="IPR017437">
    <property type="entry name" value="ATP-NAD_kinase_PpnK-typ_C"/>
</dbReference>
<evidence type="ECO:0000313" key="1">
    <source>
        <dbReference type="EMBL" id="TFF40145.1"/>
    </source>
</evidence>
<accession>A0A4Y8SN51</accession>
<dbReference type="InterPro" id="IPR016064">
    <property type="entry name" value="NAD/diacylglycerol_kinase_sf"/>
</dbReference>
<keyword evidence="1" id="KW-0808">Transferase</keyword>
<name>A0A4Y8SN51_9SPHI</name>
<organism evidence="1 2">
    <name type="scientific">Mucilaginibacter psychrotolerans</name>
    <dbReference type="NCBI Taxonomy" id="1524096"/>
    <lineage>
        <taxon>Bacteria</taxon>
        <taxon>Pseudomonadati</taxon>
        <taxon>Bacteroidota</taxon>
        <taxon>Sphingobacteriia</taxon>
        <taxon>Sphingobacteriales</taxon>
        <taxon>Sphingobacteriaceae</taxon>
        <taxon>Mucilaginibacter</taxon>
    </lineage>
</organism>
<gene>
    <name evidence="1" type="ORF">E2R66_02510</name>
</gene>
<keyword evidence="1" id="KW-0418">Kinase</keyword>
<dbReference type="SUPFAM" id="SSF111331">
    <property type="entry name" value="NAD kinase/diacylglycerol kinase-like"/>
    <property type="match status" value="1"/>
</dbReference>
<dbReference type="RefSeq" id="WP_133226681.1">
    <property type="nucleotide sequence ID" value="NZ_SOZE01000002.1"/>
</dbReference>
<sequence length="309" mass="33882">MSVEYAIIVKNKTRLEALVERFNTKAQARFYIESLGGNFDDYELEHETFHASLSSVQGQLSKVVKYKIIERGFIPSFIFSPNQMIIVIGQDGLVANTAKYSGGIPIVAVNPDEGRYDGVLLPFNTANFITGIEQVLTDKYESKTMCFAEARLNDGQRLLAFNDLFIGAASHVSARYKISYKNNTEEQSSSGLIISTPAGSTGWLSSVFNMAYGVAGLFEKNLKPKKPRLKDNELLFAVREPFQSIRTQTGITAGIIRQPHSIVIESLMPGGGVIFSDGVEADFLKFNSGATATISLATETAKLVLKAVR</sequence>